<keyword evidence="6" id="KW-1185">Reference proteome</keyword>
<dbReference type="GO" id="GO:0043565">
    <property type="term" value="F:sequence-specific DNA binding"/>
    <property type="evidence" value="ECO:0007669"/>
    <property type="project" value="InterPro"/>
</dbReference>
<reference evidence="6" key="1">
    <citation type="submission" date="2016-10" db="EMBL/GenBank/DDBJ databases">
        <authorList>
            <person name="Varghese N."/>
            <person name="Submissions S."/>
        </authorList>
    </citation>
    <scope>NUCLEOTIDE SEQUENCE [LARGE SCALE GENOMIC DNA]</scope>
    <source>
        <strain evidence="6">IBRC-M 10761</strain>
    </source>
</reference>
<dbReference type="Pfam" id="PF12833">
    <property type="entry name" value="HTH_18"/>
    <property type="match status" value="1"/>
</dbReference>
<name>A0A1H6TRB4_9BACT</name>
<evidence type="ECO:0000313" key="6">
    <source>
        <dbReference type="Proteomes" id="UP000199403"/>
    </source>
</evidence>
<proteinExistence type="predicted"/>
<dbReference type="Pfam" id="PF02311">
    <property type="entry name" value="AraC_binding"/>
    <property type="match status" value="1"/>
</dbReference>
<dbReference type="PANTHER" id="PTHR43280">
    <property type="entry name" value="ARAC-FAMILY TRANSCRIPTIONAL REGULATOR"/>
    <property type="match status" value="1"/>
</dbReference>
<dbReference type="GO" id="GO:0003700">
    <property type="term" value="F:DNA-binding transcription factor activity"/>
    <property type="evidence" value="ECO:0007669"/>
    <property type="project" value="InterPro"/>
</dbReference>
<keyword evidence="3" id="KW-0804">Transcription</keyword>
<dbReference type="InterPro" id="IPR014710">
    <property type="entry name" value="RmlC-like_jellyroll"/>
</dbReference>
<dbReference type="STRING" id="1416801.SAMN05192553_101271"/>
<dbReference type="Proteomes" id="UP000199403">
    <property type="component" value="Unassembled WGS sequence"/>
</dbReference>
<dbReference type="SMART" id="SM00342">
    <property type="entry name" value="HTH_ARAC"/>
    <property type="match status" value="1"/>
</dbReference>
<gene>
    <name evidence="5" type="ORF">SAMN05192553_101271</name>
</gene>
<dbReference type="OrthoDB" id="643086at2"/>
<dbReference type="RefSeq" id="WP_092168413.1">
    <property type="nucleotide sequence ID" value="NZ_FNZH01000001.1"/>
</dbReference>
<feature type="domain" description="HTH araC/xylS-type" evidence="4">
    <location>
        <begin position="193"/>
        <end position="291"/>
    </location>
</feature>
<accession>A0A1H6TRB4</accession>
<dbReference type="Gene3D" id="2.60.120.10">
    <property type="entry name" value="Jelly Rolls"/>
    <property type="match status" value="1"/>
</dbReference>
<evidence type="ECO:0000313" key="5">
    <source>
        <dbReference type="EMBL" id="SEI78282.1"/>
    </source>
</evidence>
<evidence type="ECO:0000256" key="3">
    <source>
        <dbReference type="ARBA" id="ARBA00023163"/>
    </source>
</evidence>
<dbReference type="InterPro" id="IPR018060">
    <property type="entry name" value="HTH_AraC"/>
</dbReference>
<dbReference type="EMBL" id="FNZH01000001">
    <property type="protein sequence ID" value="SEI78282.1"/>
    <property type="molecule type" value="Genomic_DNA"/>
</dbReference>
<keyword evidence="1" id="KW-0805">Transcription regulation</keyword>
<dbReference type="SUPFAM" id="SSF46689">
    <property type="entry name" value="Homeodomain-like"/>
    <property type="match status" value="1"/>
</dbReference>
<dbReference type="Gene3D" id="1.10.10.60">
    <property type="entry name" value="Homeodomain-like"/>
    <property type="match status" value="1"/>
</dbReference>
<dbReference type="SUPFAM" id="SSF51215">
    <property type="entry name" value="Regulatory protein AraC"/>
    <property type="match status" value="1"/>
</dbReference>
<dbReference type="InterPro" id="IPR037923">
    <property type="entry name" value="HTH-like"/>
</dbReference>
<evidence type="ECO:0000259" key="4">
    <source>
        <dbReference type="PROSITE" id="PS01124"/>
    </source>
</evidence>
<organism evidence="5 6">
    <name type="scientific">Cyclobacterium xiamenense</name>
    <dbReference type="NCBI Taxonomy" id="1297121"/>
    <lineage>
        <taxon>Bacteria</taxon>
        <taxon>Pseudomonadati</taxon>
        <taxon>Bacteroidota</taxon>
        <taxon>Cytophagia</taxon>
        <taxon>Cytophagales</taxon>
        <taxon>Cyclobacteriaceae</taxon>
        <taxon>Cyclobacterium</taxon>
    </lineage>
</organism>
<evidence type="ECO:0000256" key="1">
    <source>
        <dbReference type="ARBA" id="ARBA00023015"/>
    </source>
</evidence>
<dbReference type="PANTHER" id="PTHR43280:SF32">
    <property type="entry name" value="TRANSCRIPTIONAL REGULATORY PROTEIN"/>
    <property type="match status" value="1"/>
</dbReference>
<protein>
    <submittedName>
        <fullName evidence="5">AraC-type DNA-binding protein</fullName>
    </submittedName>
</protein>
<dbReference type="InterPro" id="IPR003313">
    <property type="entry name" value="AraC-bd"/>
</dbReference>
<sequence length="298" mass="35298">MGEPIKIYEMPTNTNQRAFQLYEVQGKTIQNTTYPHETDRPHRHTYYEICVFITGAGKHEIDFEAHPIHSNSVHFLSPGQIHLISRENDYHGYLMVFSREFYGLEQGNEDVLFQLPFFNNPTLVPILNLTQADFSELLNLILSLRKEYIHWNNFSSDILRHYLQIFLLKCKQYYLRYFADTNKTLDPHFSLVQQFNALVEQRFRQVHQVQEYASLMAMTPSLLNKHVKNITGFTAGEIILDRLMLQAKRYLIYTDLSNKEIAYQLNYPDPSYFSRIFKRKTGKSPSDFRKSENEKYQL</sequence>
<dbReference type="AlphaFoldDB" id="A0A1H6TRB4"/>
<keyword evidence="2 5" id="KW-0238">DNA-binding</keyword>
<dbReference type="InterPro" id="IPR009057">
    <property type="entry name" value="Homeodomain-like_sf"/>
</dbReference>
<dbReference type="PROSITE" id="PS01124">
    <property type="entry name" value="HTH_ARAC_FAMILY_2"/>
    <property type="match status" value="1"/>
</dbReference>
<evidence type="ECO:0000256" key="2">
    <source>
        <dbReference type="ARBA" id="ARBA00023125"/>
    </source>
</evidence>